<proteinExistence type="inferred from homology"/>
<evidence type="ECO:0000313" key="3">
    <source>
        <dbReference type="Proteomes" id="UP001139125"/>
    </source>
</evidence>
<dbReference type="Gene3D" id="3.20.20.70">
    <property type="entry name" value="Aldolase class I"/>
    <property type="match status" value="1"/>
</dbReference>
<gene>
    <name evidence="2" type="ORF">NM125_07165</name>
</gene>
<evidence type="ECO:0000256" key="1">
    <source>
        <dbReference type="ARBA" id="ARBA00010424"/>
    </source>
</evidence>
<sequence>MAFSLNHLPKRTEKPRNEGLTMGLDKGYSVRQAEDFVEACSNYIDVVKLGWGTSYVTQNLEEKIAVYHDAGIPVYFGGTLFEAYVLRDQLDGYVELMNKYGIKNVEVSNGTIWLSDERKQAIIKDLSTDFTVYSEVGSKNPNDIIPPYKWVRIIEKELAAGAEKVICEARESGTVGVFRPNGEVRSGLIEEITDQIPQEKLIFEAPQKEQQVWFIRKFGSNVNLGNIQPADVISVETLRLGLRGDTLLDFYSLDDDEDLNKVMKDNNAISNEE</sequence>
<dbReference type="RefSeq" id="WP_255134226.1">
    <property type="nucleotide sequence ID" value="NZ_CP175953.1"/>
</dbReference>
<dbReference type="Proteomes" id="UP001139125">
    <property type="component" value="Unassembled WGS sequence"/>
</dbReference>
<dbReference type="InterPro" id="IPR003830">
    <property type="entry name" value="ComA_synth"/>
</dbReference>
<dbReference type="Pfam" id="PF02679">
    <property type="entry name" value="ComA"/>
    <property type="match status" value="1"/>
</dbReference>
<dbReference type="InterPro" id="IPR013785">
    <property type="entry name" value="Aldolase_TIM"/>
</dbReference>
<evidence type="ECO:0000313" key="2">
    <source>
        <dbReference type="EMBL" id="MCP9291359.1"/>
    </source>
</evidence>
<dbReference type="PANTHER" id="PTHR48413">
    <property type="match status" value="1"/>
</dbReference>
<accession>A0A9X2RH03</accession>
<dbReference type="AlphaFoldDB" id="A0A9X2RH03"/>
<dbReference type="InterPro" id="IPR036112">
    <property type="entry name" value="ComA_synth_sf"/>
</dbReference>
<protein>
    <submittedName>
        <fullName evidence="2">Phosphosulfolactate synthase</fullName>
    </submittedName>
</protein>
<dbReference type="SUPFAM" id="SSF102110">
    <property type="entry name" value="(2r)-phospho-3-sulfolactate synthase ComA"/>
    <property type="match status" value="1"/>
</dbReference>
<keyword evidence="3" id="KW-1185">Reference proteome</keyword>
<dbReference type="EMBL" id="JANDBC010000001">
    <property type="protein sequence ID" value="MCP9291359.1"/>
    <property type="molecule type" value="Genomic_DNA"/>
</dbReference>
<organism evidence="2 3">
    <name type="scientific">Gracilimonas sediminicola</name>
    <dbReference type="NCBI Taxonomy" id="2952158"/>
    <lineage>
        <taxon>Bacteria</taxon>
        <taxon>Pseudomonadati</taxon>
        <taxon>Balneolota</taxon>
        <taxon>Balneolia</taxon>
        <taxon>Balneolales</taxon>
        <taxon>Balneolaceae</taxon>
        <taxon>Gracilimonas</taxon>
    </lineage>
</organism>
<dbReference type="PANTHER" id="PTHR48413:SF1">
    <property type="entry name" value="PROTEIN HEAT-STRESS-ASSOCIATED 32"/>
    <property type="match status" value="1"/>
</dbReference>
<comment type="similarity">
    <text evidence="1">Belongs to the phosphosulfolactate synthase family.</text>
</comment>
<name>A0A9X2RH03_9BACT</name>
<comment type="caution">
    <text evidence="2">The sequence shown here is derived from an EMBL/GenBank/DDBJ whole genome shotgun (WGS) entry which is preliminary data.</text>
</comment>
<reference evidence="2" key="1">
    <citation type="submission" date="2022-06" db="EMBL/GenBank/DDBJ databases">
        <title>Gracilimonas sp. CAU 1638 isolated from sea sediment.</title>
        <authorList>
            <person name="Kim W."/>
        </authorList>
    </citation>
    <scope>NUCLEOTIDE SEQUENCE</scope>
    <source>
        <strain evidence="2">CAU 1638</strain>
    </source>
</reference>